<reference evidence="1 2" key="1">
    <citation type="submission" date="2018-11" db="EMBL/GenBank/DDBJ databases">
        <title>Genome assembly of Steccherinum ochraceum LE-BIN_3174, the white-rot fungus of the Steccherinaceae family (The Residual Polyporoid clade, Polyporales, Basidiomycota).</title>
        <authorList>
            <person name="Fedorova T.V."/>
            <person name="Glazunova O.A."/>
            <person name="Landesman E.O."/>
            <person name="Moiseenko K.V."/>
            <person name="Psurtseva N.V."/>
            <person name="Savinova O.S."/>
            <person name="Shakhova N.V."/>
            <person name="Tyazhelova T.V."/>
            <person name="Vasina D.V."/>
        </authorList>
    </citation>
    <scope>NUCLEOTIDE SEQUENCE [LARGE SCALE GENOMIC DNA]</scope>
    <source>
        <strain evidence="1 2">LE-BIN_3174</strain>
    </source>
</reference>
<accession>A0A4R0RJG0</accession>
<gene>
    <name evidence="1" type="ORF">EIP91_006895</name>
</gene>
<organism evidence="1 2">
    <name type="scientific">Steccherinum ochraceum</name>
    <dbReference type="NCBI Taxonomy" id="92696"/>
    <lineage>
        <taxon>Eukaryota</taxon>
        <taxon>Fungi</taxon>
        <taxon>Dikarya</taxon>
        <taxon>Basidiomycota</taxon>
        <taxon>Agaricomycotina</taxon>
        <taxon>Agaricomycetes</taxon>
        <taxon>Polyporales</taxon>
        <taxon>Steccherinaceae</taxon>
        <taxon>Steccherinum</taxon>
    </lineage>
</organism>
<comment type="caution">
    <text evidence="1">The sequence shown here is derived from an EMBL/GenBank/DDBJ whole genome shotgun (WGS) entry which is preliminary data.</text>
</comment>
<dbReference type="Proteomes" id="UP000292702">
    <property type="component" value="Unassembled WGS sequence"/>
</dbReference>
<evidence type="ECO:0000313" key="1">
    <source>
        <dbReference type="EMBL" id="TCD62434.1"/>
    </source>
</evidence>
<evidence type="ECO:0000313" key="2">
    <source>
        <dbReference type="Proteomes" id="UP000292702"/>
    </source>
</evidence>
<proteinExistence type="predicted"/>
<dbReference type="EMBL" id="RWJN01000372">
    <property type="protein sequence ID" value="TCD62434.1"/>
    <property type="molecule type" value="Genomic_DNA"/>
</dbReference>
<protein>
    <recommendedName>
        <fullName evidence="3">F-box domain-containing protein</fullName>
    </recommendedName>
</protein>
<dbReference type="OrthoDB" id="2788229at2759"/>
<keyword evidence="2" id="KW-1185">Reference proteome</keyword>
<evidence type="ECO:0008006" key="3">
    <source>
        <dbReference type="Google" id="ProtNLM"/>
    </source>
</evidence>
<name>A0A4R0RJG0_9APHY</name>
<dbReference type="AlphaFoldDB" id="A0A4R0RJG0"/>
<sequence>MEYNDAIFPTELVAQIVDHLHNDIASLAALALVSRSCCVASRYHLFTKITVRAVDASEATFQDFGNFLASRPLILYLQMFLKSSLGLMSREDFESALLSSLPSVDVPKTHIRSLSLQLHSNTTARLMLGEVLHTMINLEDVISCELNYKLSPDLLCFTPLFKSMGKSLNMLSVYHEALTPSGIPSEVIWEDPHPQFFTAISACPLHTMRFTAELTLSEDAVYYSTFHFILAVWGLFGVCPDTLKNVEFQFAFDTEPHSGSLMADIYFAGIARNAQRLQDLQMVTFSRRNSANPSLNGLDGITTTIKNGLPVLNERGKLLIL</sequence>